<evidence type="ECO:0008006" key="4">
    <source>
        <dbReference type="Google" id="ProtNLM"/>
    </source>
</evidence>
<organism evidence="2 3">
    <name type="scientific">Candidatus Roizmanbacteria bacterium RIFCSPHIGHO2_02_FULL_38_11</name>
    <dbReference type="NCBI Taxonomy" id="1802039"/>
    <lineage>
        <taxon>Bacteria</taxon>
        <taxon>Candidatus Roizmaniibacteriota</taxon>
    </lineage>
</organism>
<evidence type="ECO:0000313" key="2">
    <source>
        <dbReference type="EMBL" id="OGK25389.1"/>
    </source>
</evidence>
<sequence length="336" mass="39408">MIKMSFLRKPRLTWRKQESRKKVRINIDSHFNGNDNIKHSNLFRISSFGLRIFPILIIIYFVGREFYSSAFFQKRDRVNVVFSEEKIGFYSLGLTDNVNYFLSFFPDLEAAVPGGYGYYRLGALAKLTSLERSLDLFKKTYSTLTSSFVDFYFYPSASSDKIEIFFGKEKKDFLRPRFYLIFFGKSNALFFDRLFLYLQFLGKTEGQFKTITSIPTKKEGNRVIFSSKDFFESYQGIFYKRTYRTEQRNVQIIYTKSYKTAQLLGQILEGEGIRVVDLSQTGEKTKECEIVEDKKKFTETAKSLSQFLGCQLVKGKTEAYDIMLKLGEVEEKWEIE</sequence>
<keyword evidence="1" id="KW-0472">Membrane</keyword>
<evidence type="ECO:0000256" key="1">
    <source>
        <dbReference type="SAM" id="Phobius"/>
    </source>
</evidence>
<keyword evidence="1" id="KW-1133">Transmembrane helix</keyword>
<accession>A0A1F7H293</accession>
<name>A0A1F7H293_9BACT</name>
<reference evidence="2 3" key="1">
    <citation type="journal article" date="2016" name="Nat. Commun.">
        <title>Thousands of microbial genomes shed light on interconnected biogeochemical processes in an aquifer system.</title>
        <authorList>
            <person name="Anantharaman K."/>
            <person name="Brown C.T."/>
            <person name="Hug L.A."/>
            <person name="Sharon I."/>
            <person name="Castelle C.J."/>
            <person name="Probst A.J."/>
            <person name="Thomas B.C."/>
            <person name="Singh A."/>
            <person name="Wilkins M.J."/>
            <person name="Karaoz U."/>
            <person name="Brodie E.L."/>
            <person name="Williams K.H."/>
            <person name="Hubbard S.S."/>
            <person name="Banfield J.F."/>
        </authorList>
    </citation>
    <scope>NUCLEOTIDE SEQUENCE [LARGE SCALE GENOMIC DNA]</scope>
</reference>
<dbReference type="EMBL" id="MFZO01000011">
    <property type="protein sequence ID" value="OGK25389.1"/>
    <property type="molecule type" value="Genomic_DNA"/>
</dbReference>
<proteinExistence type="predicted"/>
<evidence type="ECO:0000313" key="3">
    <source>
        <dbReference type="Proteomes" id="UP000177913"/>
    </source>
</evidence>
<protein>
    <recommendedName>
        <fullName evidence="4">LytR/CpsA/Psr regulator C-terminal domain-containing protein</fullName>
    </recommendedName>
</protein>
<feature type="transmembrane region" description="Helical" evidence="1">
    <location>
        <begin position="48"/>
        <end position="67"/>
    </location>
</feature>
<dbReference type="AlphaFoldDB" id="A0A1F7H293"/>
<gene>
    <name evidence="2" type="ORF">A3C25_04650</name>
</gene>
<keyword evidence="1" id="KW-0812">Transmembrane</keyword>
<dbReference type="Proteomes" id="UP000177913">
    <property type="component" value="Unassembled WGS sequence"/>
</dbReference>
<comment type="caution">
    <text evidence="2">The sequence shown here is derived from an EMBL/GenBank/DDBJ whole genome shotgun (WGS) entry which is preliminary data.</text>
</comment>